<dbReference type="STRING" id="70996.SE18_01035"/>
<dbReference type="Proteomes" id="UP000050277">
    <property type="component" value="Unassembled WGS sequence"/>
</dbReference>
<sequence length="63" mass="7198">MAVGCWFWAEQEHNQIHLCQSGAKKSTFVIFARFVVSVLRALRALRGSKPIAAAWWLNLKEKP</sequence>
<reference evidence="1 2" key="1">
    <citation type="submission" date="2015-07" db="EMBL/GenBank/DDBJ databases">
        <title>Whole genome sequence of Herpetosiphon geysericola DSM 7119.</title>
        <authorList>
            <person name="Hemp J."/>
            <person name="Ward L.M."/>
            <person name="Pace L.A."/>
            <person name="Fischer W.W."/>
        </authorList>
    </citation>
    <scope>NUCLEOTIDE SEQUENCE [LARGE SCALE GENOMIC DNA]</scope>
    <source>
        <strain evidence="1 2">DSM 7119</strain>
    </source>
</reference>
<keyword evidence="2" id="KW-1185">Reference proteome</keyword>
<gene>
    <name evidence="1" type="ORF">SE18_01035</name>
</gene>
<organism evidence="1 2">
    <name type="scientific">Herpetosiphon geysericola</name>
    <dbReference type="NCBI Taxonomy" id="70996"/>
    <lineage>
        <taxon>Bacteria</taxon>
        <taxon>Bacillati</taxon>
        <taxon>Chloroflexota</taxon>
        <taxon>Chloroflexia</taxon>
        <taxon>Herpetosiphonales</taxon>
        <taxon>Herpetosiphonaceae</taxon>
        <taxon>Herpetosiphon</taxon>
    </lineage>
</organism>
<protein>
    <submittedName>
        <fullName evidence="1">Uncharacterized protein</fullName>
    </submittedName>
</protein>
<accession>A0A0P6Y5M0</accession>
<proteinExistence type="predicted"/>
<evidence type="ECO:0000313" key="2">
    <source>
        <dbReference type="Proteomes" id="UP000050277"/>
    </source>
</evidence>
<dbReference type="EMBL" id="LGKP01000004">
    <property type="protein sequence ID" value="KPL91616.1"/>
    <property type="molecule type" value="Genomic_DNA"/>
</dbReference>
<evidence type="ECO:0000313" key="1">
    <source>
        <dbReference type="EMBL" id="KPL91616.1"/>
    </source>
</evidence>
<dbReference type="AlphaFoldDB" id="A0A0P6Y5M0"/>
<name>A0A0P6Y5M0_9CHLR</name>
<comment type="caution">
    <text evidence="1">The sequence shown here is derived from an EMBL/GenBank/DDBJ whole genome shotgun (WGS) entry which is preliminary data.</text>
</comment>